<reference evidence="2" key="2">
    <citation type="journal article" date="2016" name="Fungal Biol.">
        <title>Ochratoxin A production by Penicillium thymicola.</title>
        <authorList>
            <person name="Nguyen H.D.T."/>
            <person name="McMullin D.R."/>
            <person name="Ponomareva E."/>
            <person name="Riley R."/>
            <person name="Pomraning K.R."/>
            <person name="Baker S.E."/>
            <person name="Seifert K.A."/>
        </authorList>
    </citation>
    <scope>NUCLEOTIDE SEQUENCE</scope>
    <source>
        <strain evidence="2">DAOM 180753</strain>
    </source>
</reference>
<reference evidence="2" key="1">
    <citation type="submission" date="2015-06" db="EMBL/GenBank/DDBJ databases">
        <authorList>
            <person name="Nguyen H."/>
        </authorList>
    </citation>
    <scope>NUCLEOTIDE SEQUENCE</scope>
    <source>
        <strain evidence="2">DAOM 180753</strain>
    </source>
</reference>
<evidence type="ECO:0000313" key="3">
    <source>
        <dbReference type="Proteomes" id="UP001227192"/>
    </source>
</evidence>
<keyword evidence="1" id="KW-0472">Membrane</keyword>
<dbReference type="EMBL" id="LACB01000244">
    <property type="protein sequence ID" value="KAJ9485826.1"/>
    <property type="molecule type" value="Genomic_DNA"/>
</dbReference>
<protein>
    <recommendedName>
        <fullName evidence="4">Transmembrane protein</fullName>
    </recommendedName>
</protein>
<keyword evidence="3" id="KW-1185">Reference proteome</keyword>
<evidence type="ECO:0000256" key="1">
    <source>
        <dbReference type="SAM" id="Phobius"/>
    </source>
</evidence>
<accession>A0AAI9TF32</accession>
<comment type="caution">
    <text evidence="2">The sequence shown here is derived from an EMBL/GenBank/DDBJ whole genome shotgun (WGS) entry which is preliminary data.</text>
</comment>
<organism evidence="2 3">
    <name type="scientific">Penicillium thymicola</name>
    <dbReference type="NCBI Taxonomy" id="293382"/>
    <lineage>
        <taxon>Eukaryota</taxon>
        <taxon>Fungi</taxon>
        <taxon>Dikarya</taxon>
        <taxon>Ascomycota</taxon>
        <taxon>Pezizomycotina</taxon>
        <taxon>Eurotiomycetes</taxon>
        <taxon>Eurotiomycetidae</taxon>
        <taxon>Eurotiales</taxon>
        <taxon>Aspergillaceae</taxon>
        <taxon>Penicillium</taxon>
    </lineage>
</organism>
<name>A0AAI9TF32_PENTH</name>
<evidence type="ECO:0000313" key="2">
    <source>
        <dbReference type="EMBL" id="KAJ9485826.1"/>
    </source>
</evidence>
<dbReference type="Proteomes" id="UP001227192">
    <property type="component" value="Unassembled WGS sequence"/>
</dbReference>
<dbReference type="AlphaFoldDB" id="A0AAI9TF32"/>
<sequence>MIELLWLRRSIKDLIKVESKSEEQMRDDFLWGRIRHITLSLVITSTPFLYTLSSFYFVYNSPLQYNSIQIQFRFSSDSVQIQFRFSSESVQIQFNFNLL</sequence>
<evidence type="ECO:0008006" key="4">
    <source>
        <dbReference type="Google" id="ProtNLM"/>
    </source>
</evidence>
<keyword evidence="1" id="KW-1133">Transmembrane helix</keyword>
<feature type="transmembrane region" description="Helical" evidence="1">
    <location>
        <begin position="39"/>
        <end position="59"/>
    </location>
</feature>
<proteinExistence type="predicted"/>
<gene>
    <name evidence="2" type="ORF">VN97_g7523</name>
</gene>
<keyword evidence="1" id="KW-0812">Transmembrane</keyword>